<keyword evidence="1" id="KW-0378">Hydrolase</keyword>
<sequence>MGERQFHFPIADSDRPNLNRSTYISIVTGVTSYVRSRAVAFVEGKPICVAGGYFEIILYPKPGSLLASRHQHGRVRLLFSHTNLYLQAFKAQGIWHNFSDVDLDILPQGAMAQQHAARYQFRALRFQSTYGRKGMNSALHKLSVSCDSFLEIYLALSQYNPDNHMLVPSDLLKKMMYRCCAMFPEAVRFPTLASEEAHVHGYTARGERRRFARPRVVGSTVPALERLLQGSKERPRSIRGD</sequence>
<dbReference type="InterPro" id="IPR016138">
    <property type="entry name" value="Ribosome_inactivat_prot_sub1"/>
</dbReference>
<dbReference type="Gene3D" id="3.40.420.10">
    <property type="entry name" value="Ricin (A subunit), domain 1"/>
    <property type="match status" value="1"/>
</dbReference>
<proteinExistence type="inferred from homology"/>
<dbReference type="EnsemblPlants" id="LPERR05G02750.1">
    <property type="protein sequence ID" value="LPERR05G02750.1"/>
    <property type="gene ID" value="LPERR05G02750"/>
</dbReference>
<keyword evidence="1" id="KW-0800">Toxin</keyword>
<accession>A0A0D9WCN7</accession>
<evidence type="ECO:0000256" key="1">
    <source>
        <dbReference type="RuleBase" id="RU004915"/>
    </source>
</evidence>
<keyword evidence="3" id="KW-1185">Reference proteome</keyword>
<dbReference type="Gramene" id="LPERR05G02750.1">
    <property type="protein sequence ID" value="LPERR05G02750.1"/>
    <property type="gene ID" value="LPERR05G02750"/>
</dbReference>
<name>A0A0D9WCN7_9ORYZ</name>
<comment type="catalytic activity">
    <reaction evidence="1">
        <text>Endohydrolysis of the N-glycosidic bond at one specific adenosine on the 28S rRNA.</text>
        <dbReference type="EC" id="3.2.2.22"/>
    </reaction>
</comment>
<dbReference type="InterPro" id="IPR001574">
    <property type="entry name" value="Ribosome_inactivat_prot"/>
</dbReference>
<dbReference type="HOGENOM" id="CLU_100764_0_0_1"/>
<dbReference type="GO" id="GO:0090729">
    <property type="term" value="F:toxin activity"/>
    <property type="evidence" value="ECO:0007669"/>
    <property type="project" value="UniProtKB-KW"/>
</dbReference>
<organism evidence="2 3">
    <name type="scientific">Leersia perrieri</name>
    <dbReference type="NCBI Taxonomy" id="77586"/>
    <lineage>
        <taxon>Eukaryota</taxon>
        <taxon>Viridiplantae</taxon>
        <taxon>Streptophyta</taxon>
        <taxon>Embryophyta</taxon>
        <taxon>Tracheophyta</taxon>
        <taxon>Spermatophyta</taxon>
        <taxon>Magnoliopsida</taxon>
        <taxon>Liliopsida</taxon>
        <taxon>Poales</taxon>
        <taxon>Poaceae</taxon>
        <taxon>BOP clade</taxon>
        <taxon>Oryzoideae</taxon>
        <taxon>Oryzeae</taxon>
        <taxon>Oryzinae</taxon>
        <taxon>Leersia</taxon>
    </lineage>
</organism>
<dbReference type="SUPFAM" id="SSF56371">
    <property type="entry name" value="Ribosome inactivating proteins (RIP)"/>
    <property type="match status" value="1"/>
</dbReference>
<protein>
    <recommendedName>
        <fullName evidence="1">rRNA N-glycosylase</fullName>
        <ecNumber evidence="1">3.2.2.22</ecNumber>
    </recommendedName>
</protein>
<keyword evidence="1" id="KW-0652">Protein synthesis inhibitor</keyword>
<evidence type="ECO:0000313" key="3">
    <source>
        <dbReference type="Proteomes" id="UP000032180"/>
    </source>
</evidence>
<evidence type="ECO:0000313" key="2">
    <source>
        <dbReference type="EnsemblPlants" id="LPERR05G02750.1"/>
    </source>
</evidence>
<comment type="similarity">
    <text evidence="1">Belongs to the ribosome-inactivating protein family.</text>
</comment>
<dbReference type="GO" id="GO:0030598">
    <property type="term" value="F:rRNA N-glycosylase activity"/>
    <property type="evidence" value="ECO:0007669"/>
    <property type="project" value="UniProtKB-EC"/>
</dbReference>
<dbReference type="InterPro" id="IPR036041">
    <property type="entry name" value="Ribosome-inact_prot_sf"/>
</dbReference>
<dbReference type="GO" id="GO:0017148">
    <property type="term" value="P:negative regulation of translation"/>
    <property type="evidence" value="ECO:0007669"/>
    <property type="project" value="UniProtKB-KW"/>
</dbReference>
<reference evidence="2 3" key="1">
    <citation type="submission" date="2012-08" db="EMBL/GenBank/DDBJ databases">
        <title>Oryza genome evolution.</title>
        <authorList>
            <person name="Wing R.A."/>
        </authorList>
    </citation>
    <scope>NUCLEOTIDE SEQUENCE</scope>
</reference>
<dbReference type="AlphaFoldDB" id="A0A0D9WCN7"/>
<dbReference type="EC" id="3.2.2.22" evidence="1"/>
<dbReference type="Pfam" id="PF00161">
    <property type="entry name" value="RIP"/>
    <property type="match status" value="1"/>
</dbReference>
<reference evidence="3" key="2">
    <citation type="submission" date="2013-12" db="EMBL/GenBank/DDBJ databases">
        <authorList>
            <person name="Yu Y."/>
            <person name="Lee S."/>
            <person name="de Baynast K."/>
            <person name="Wissotski M."/>
            <person name="Liu L."/>
            <person name="Talag J."/>
            <person name="Goicoechea J."/>
            <person name="Angelova A."/>
            <person name="Jetty R."/>
            <person name="Kudrna D."/>
            <person name="Golser W."/>
            <person name="Rivera L."/>
            <person name="Zhang J."/>
            <person name="Wing R."/>
        </authorList>
    </citation>
    <scope>NUCLEOTIDE SEQUENCE</scope>
</reference>
<dbReference type="Proteomes" id="UP000032180">
    <property type="component" value="Chromosome 5"/>
</dbReference>
<keyword evidence="1" id="KW-0611">Plant defense</keyword>
<reference evidence="2" key="3">
    <citation type="submission" date="2015-04" db="UniProtKB">
        <authorList>
            <consortium name="EnsemblPlants"/>
        </authorList>
    </citation>
    <scope>IDENTIFICATION</scope>
</reference>
<dbReference type="GO" id="GO:0006952">
    <property type="term" value="P:defense response"/>
    <property type="evidence" value="ECO:0007669"/>
    <property type="project" value="UniProtKB-KW"/>
</dbReference>